<dbReference type="Proteomes" id="UP001232992">
    <property type="component" value="Unassembled WGS sequence"/>
</dbReference>
<evidence type="ECO:0000313" key="4">
    <source>
        <dbReference type="Proteomes" id="UP001232992"/>
    </source>
</evidence>
<dbReference type="InterPro" id="IPR014729">
    <property type="entry name" value="Rossmann-like_a/b/a_fold"/>
</dbReference>
<name>A0ABT7BZP7_9CYAN</name>
<dbReference type="PRINTS" id="PR01438">
    <property type="entry name" value="UNVRSLSTRESS"/>
</dbReference>
<dbReference type="PANTHER" id="PTHR46268:SF8">
    <property type="entry name" value="UNIVERSAL STRESS PROTEIN SLL1388"/>
    <property type="match status" value="1"/>
</dbReference>
<proteinExistence type="inferred from homology"/>
<dbReference type="RefSeq" id="WP_283758395.1">
    <property type="nucleotide sequence ID" value="NZ_JAQOSQ010000009.1"/>
</dbReference>
<dbReference type="SUPFAM" id="SSF52402">
    <property type="entry name" value="Adenine nucleotide alpha hydrolases-like"/>
    <property type="match status" value="1"/>
</dbReference>
<gene>
    <name evidence="3" type="ORF">PMH09_11145</name>
</gene>
<protein>
    <submittedName>
        <fullName evidence="3">Universal stress protein</fullName>
    </submittedName>
</protein>
<dbReference type="PANTHER" id="PTHR46268">
    <property type="entry name" value="STRESS RESPONSE PROTEIN NHAX"/>
    <property type="match status" value="1"/>
</dbReference>
<dbReference type="CDD" id="cd00293">
    <property type="entry name" value="USP-like"/>
    <property type="match status" value="1"/>
</dbReference>
<comment type="similarity">
    <text evidence="1">Belongs to the universal stress protein A family.</text>
</comment>
<reference evidence="3 4" key="1">
    <citation type="submission" date="2023-01" db="EMBL/GenBank/DDBJ databases">
        <title>Novel diversity within Roseofilum (Cyanobacteria; Desertifilaceae) from marine benthic mats with descriptions of four novel species.</title>
        <authorList>
            <person name="Wang Y."/>
            <person name="Berthold D.E."/>
            <person name="Hu J."/>
            <person name="Lefler F.W."/>
            <person name="Laughinghouse H.D. IV."/>
        </authorList>
    </citation>
    <scope>NUCLEOTIDE SEQUENCE [LARGE SCALE GENOMIC DNA]</scope>
    <source>
        <strain evidence="3 4">BLCC-M143</strain>
    </source>
</reference>
<organism evidence="3 4">
    <name type="scientific">Roseofilum casamattae BLCC-M143</name>
    <dbReference type="NCBI Taxonomy" id="3022442"/>
    <lineage>
        <taxon>Bacteria</taxon>
        <taxon>Bacillati</taxon>
        <taxon>Cyanobacteriota</taxon>
        <taxon>Cyanophyceae</taxon>
        <taxon>Desertifilales</taxon>
        <taxon>Desertifilaceae</taxon>
        <taxon>Roseofilum</taxon>
        <taxon>Roseofilum casamattae</taxon>
    </lineage>
</organism>
<sequence length="158" mass="17295">MVAKILVALDNSPISNKIFQEALTLARSKSAQLMLVHILSTQSTDSPPDPRMSSLGIDAQLSLDWVKSYRQQWESFEQESLEILKSFEAEATAAGVATELTQTYGNPGRTLCELASSWNADLVVLGRRGKSQIAELFLGSTSNYAIHHLPCSVYVVHG</sequence>
<evidence type="ECO:0000256" key="1">
    <source>
        <dbReference type="ARBA" id="ARBA00008791"/>
    </source>
</evidence>
<feature type="domain" description="UspA" evidence="2">
    <location>
        <begin position="1"/>
        <end position="157"/>
    </location>
</feature>
<dbReference type="Gene3D" id="3.40.50.620">
    <property type="entry name" value="HUPs"/>
    <property type="match status" value="1"/>
</dbReference>
<dbReference type="InterPro" id="IPR006015">
    <property type="entry name" value="Universal_stress_UspA"/>
</dbReference>
<comment type="caution">
    <text evidence="3">The sequence shown here is derived from an EMBL/GenBank/DDBJ whole genome shotgun (WGS) entry which is preliminary data.</text>
</comment>
<dbReference type="Pfam" id="PF00582">
    <property type="entry name" value="Usp"/>
    <property type="match status" value="1"/>
</dbReference>
<evidence type="ECO:0000313" key="3">
    <source>
        <dbReference type="EMBL" id="MDJ1183743.1"/>
    </source>
</evidence>
<accession>A0ABT7BZP7</accession>
<dbReference type="EMBL" id="JAQOSQ010000009">
    <property type="protein sequence ID" value="MDJ1183743.1"/>
    <property type="molecule type" value="Genomic_DNA"/>
</dbReference>
<keyword evidence="4" id="KW-1185">Reference proteome</keyword>
<evidence type="ECO:0000259" key="2">
    <source>
        <dbReference type="Pfam" id="PF00582"/>
    </source>
</evidence>
<dbReference type="InterPro" id="IPR006016">
    <property type="entry name" value="UspA"/>
</dbReference>